<evidence type="ECO:0000313" key="8">
    <source>
        <dbReference type="Proteomes" id="UP000002009"/>
    </source>
</evidence>
<evidence type="ECO:0000313" key="7">
    <source>
        <dbReference type="EMBL" id="ACO61904.1"/>
    </source>
</evidence>
<keyword evidence="2" id="KW-0813">Transport</keyword>
<dbReference type="GO" id="GO:0015031">
    <property type="term" value="P:protein transport"/>
    <property type="evidence" value="ECO:0007669"/>
    <property type="project" value="UniProtKB-KW"/>
</dbReference>
<protein>
    <recommendedName>
        <fullName evidence="6">Sec39 domain-containing protein</fullName>
    </recommendedName>
</protein>
<evidence type="ECO:0000256" key="4">
    <source>
        <dbReference type="ARBA" id="ARBA00022927"/>
    </source>
</evidence>
<keyword evidence="3" id="KW-0256">Endoplasmic reticulum</keyword>
<dbReference type="OMA" id="RWVVGEC"/>
<feature type="compositionally biased region" description="Polar residues" evidence="5">
    <location>
        <begin position="127"/>
        <end position="136"/>
    </location>
</feature>
<feature type="compositionally biased region" description="Basic and acidic residues" evidence="5">
    <location>
        <begin position="137"/>
        <end position="158"/>
    </location>
</feature>
<dbReference type="InParanoid" id="C1E2E6"/>
<keyword evidence="8" id="KW-1185">Reference proteome</keyword>
<dbReference type="GO" id="GO:0006890">
    <property type="term" value="P:retrograde vesicle-mediated transport, Golgi to endoplasmic reticulum"/>
    <property type="evidence" value="ECO:0007669"/>
    <property type="project" value="InterPro"/>
</dbReference>
<feature type="region of interest" description="Disordered" evidence="5">
    <location>
        <begin position="2177"/>
        <end position="2201"/>
    </location>
</feature>
<evidence type="ECO:0000256" key="5">
    <source>
        <dbReference type="SAM" id="MobiDB-lite"/>
    </source>
</evidence>
<dbReference type="InterPro" id="IPR013244">
    <property type="entry name" value="Sec39_domain"/>
</dbReference>
<dbReference type="SUPFAM" id="SSF69322">
    <property type="entry name" value="Tricorn protease domain 2"/>
    <property type="match status" value="1"/>
</dbReference>
<sequence>MATPAVAEALLYEVYLHAEHEEAGETPAQAVASLLGDDSDNEDDELPLSKRAVKLAGKAAVGLYGAVRTSIKSAVARVGGGDDSMRPLLAASARGAEVAVASGGTVRTFRDEDDFERLLGAFEAPAPSTSRPAGTRSNDDDADERHADERQRHPDRRVTHASWAADGSALALATLGGDVHVITRVGRLLVTQPAALRPRGARGCPAGVALAAAAGGSHELLVLAGGDGNGGALHVQRVYDPTIDDHIAAQAREEGGGGGGRVRTVRLAGGGDGTGPRVARAQGCAWNERRRILAVAGDTPSSRTTTTIIDGGGGSGTQPAQQTPIVSSSCAVGLWRYGGGGGNGEIPVPIAVVAASPAPAPGLSVGAVLEFLTRTLGAPPARCHVSMRIGEEAGDEEDLDLDLAVVEPHGTLRVWRLPSGGSNLEPVKLAGEDDCVGDRRVCSATWWSKGRLAFARHDGDVVVASVPDMSNALGEEPEAFDGSPALVTCPRVTDEGTSERVVVLETPPPETVGARRWRLATLNARSPREMLRAHLDAEEWGVATQLARLHGLDPDEVHKARWLASPPGKEALNDALAKVTDRAWAAAQCAAAVASTYEQQRFVLVYGLKETERRCGRNAEDETDVKWNWWTRLRLTLLAQLDRLDTLNAVHLGNHAPRAWASFRSETIGDAAVGFATAGNPRAAETILRRHPRAGGPSLLDALEALPETMSPSEYPGLMPWAQPWCGTDAPTSTRGARVPDWVEGSAALRALAQEEEEADGASDPRLRDGISAAALAVKEAHPSAAWLAVATEEMARCNIPWQPAAARVEGGAAAWAAARARRMDDLAGAVGPAAELLAAASSALGAHDDGSSSLEAQARAAAELAAAVYEADPPDPTSPLVHGSPSLWSAPLAAYVDASVPERLASLLGDARTSPERVAGALATSAVAAVLANEGGGAALLHWIGDVAASGRVDVVAAAIEASSRHGDAPLDALGGYDGLANAAAAAVEACPSGDAATAASLGAMLEALPPQAADQPGARAAVANVAACRVMAARGIVATPGEIAAAAKDAVASRDFVKRVTARAVREASGAKFSDGGSSWSRKLWSDLAALASPHGALSAHLSREDAAAELLRAQLRVGGGAERSVSARRALQNLFGGGGGLGDSDIGVGAAVGVVAGSAAGELVSVAGTVAGAVAGRAVGALGAAVKDARAGNIKGAVTHGAGRALGALGGLVGGLGAAAAELGGHAAGHLAGSSADWLPPALPARVAEGVVAEVASEHLFSASSPDDAGIARAEAVLNCVPNRGRRNEEDETDDGVCALRDVVTAVRQLVTFGVDLAPVNVRQTANRFDIVERCLSEREDAYLREGELQELAARLGLRGTRATHEVSAACARAAMRGGDCAFATAIALRLAAASFSPSWDVAAAVAEAADATDATGGDGTWRPPGIDARAGLLSFALARCSPERMPDLLASWQHLEAARLVANAGVEPPRFADGAGGPLDEAARAALVRAAPTLTQAHAARPRPRLRALAAGPLPSLLAAATSGGEDDRAGDVRRASATALAYSLCLQDVAASDEILAPLAVNAAVASAHDAPPEEPLDDMRVPSWAGPVLGFLVGLDSPDSVGKCVDALSVAKGVDIKAVLALGARAHDMRAGRGGDAAAEREGSRRCKSKLRALADADWLARRLGATLVDPGRFVADESGYRARSIVALAALTPTTELPATAIRLRAFELAELYGADRVAVAVAHAGGLLASGAVADLEAASSELVDGAFAEAPDRAIAGLKSDVWPALPTDDGGDEFAAYFNLLRATHASAKENVEGHSVAAARASAAANAARALCDAAPSLSLAALIGPDGGAPAGGRVEATRAAAAAVAIEAHSSGSPSIRFPSDAVAALAGAVATLPDPAPGFDSDAVWLSAVCAVLSLSVPGSARAQPHERWTAAETALPTLPPDDIAEVVRWCALGGGHPLGWTNAQGGGGGGFASEASLPLRIRALAAGVEALERAEVSHAELTAFRRSLARLHVVAAVRDAMPSLVPDSLRMLDDDAFILEAVAERWVAAGEPLRHVAGLVAAGRKHTGHEGGDADHVDACAKALNAAKRALTTAFDPGQGSAEQQRTAVNALRAVVTRSLRDDSRTGDSPALKSLLGSEYPSTLEKARSSAFVELQAFADESSGAPRGARGAALELLGEVAGGDDSSAWPGWRPPGEDEEEDASMDTGVGGGGTGGAVTAGGSSSAARLLAMRTAAAVAILAAGVEISESAVADADAAGACFRALLNATPDDRMAAASPTLSQVLLLWEKSARWATPSSAAPRPMHAQWHDLIHRGLTAGAADAALDAIAAAAIDFEDVHAVSDEEEEEEDGWGEWGDEGKSEAKSEAKTGQSEKRSGSKTGAVVSETEARSLVVAAAAAGPVAAAKVALALPYPSLRPDALAALGNVANADLDDDLTALILRAEIIPSLLSPNFAPNFALYATVCEAVRRGAEAATVKTPYAVASLAAARCHAAAGTLAMSAAGLHPALVTNDAGVAVLERYLRAHSKRMGEDGGGGGGSEAARANRRAVRGKCADGLKALLADLR</sequence>
<feature type="region of interest" description="Disordered" evidence="5">
    <location>
        <begin position="298"/>
        <end position="324"/>
    </location>
</feature>
<dbReference type="EMBL" id="CP001324">
    <property type="protein sequence ID" value="ACO61904.1"/>
    <property type="molecule type" value="Genomic_DNA"/>
</dbReference>
<feature type="region of interest" description="Disordered" evidence="5">
    <location>
        <begin position="2337"/>
        <end position="2378"/>
    </location>
</feature>
<dbReference type="KEGG" id="mis:MICPUN_99628"/>
<evidence type="ECO:0000256" key="2">
    <source>
        <dbReference type="ARBA" id="ARBA00022448"/>
    </source>
</evidence>
<dbReference type="GeneID" id="8242259"/>
<dbReference type="PANTHER" id="PTHR15922:SF2">
    <property type="entry name" value="NBAS SUBUNIT OF NRZ TETHERING COMPLEX"/>
    <property type="match status" value="1"/>
</dbReference>
<reference evidence="7 8" key="1">
    <citation type="journal article" date="2009" name="Science">
        <title>Green evolution and dynamic adaptations revealed by genomes of the marine picoeukaryotes Micromonas.</title>
        <authorList>
            <person name="Worden A.Z."/>
            <person name="Lee J.H."/>
            <person name="Mock T."/>
            <person name="Rouze P."/>
            <person name="Simmons M.P."/>
            <person name="Aerts A.L."/>
            <person name="Allen A.E."/>
            <person name="Cuvelier M.L."/>
            <person name="Derelle E."/>
            <person name="Everett M.V."/>
            <person name="Foulon E."/>
            <person name="Grimwood J."/>
            <person name="Gundlach H."/>
            <person name="Henrissat B."/>
            <person name="Napoli C."/>
            <person name="McDonald S.M."/>
            <person name="Parker M.S."/>
            <person name="Rombauts S."/>
            <person name="Salamov A."/>
            <person name="Von Dassow P."/>
            <person name="Badger J.H."/>
            <person name="Coutinho P.M."/>
            <person name="Demir E."/>
            <person name="Dubchak I."/>
            <person name="Gentemann C."/>
            <person name="Eikrem W."/>
            <person name="Gready J.E."/>
            <person name="John U."/>
            <person name="Lanier W."/>
            <person name="Lindquist E.A."/>
            <person name="Lucas S."/>
            <person name="Mayer K.F."/>
            <person name="Moreau H."/>
            <person name="Not F."/>
            <person name="Otillar R."/>
            <person name="Panaud O."/>
            <person name="Pangilinan J."/>
            <person name="Paulsen I."/>
            <person name="Piegu B."/>
            <person name="Poliakov A."/>
            <person name="Robbens S."/>
            <person name="Schmutz J."/>
            <person name="Toulza E."/>
            <person name="Wyss T."/>
            <person name="Zelensky A."/>
            <person name="Zhou K."/>
            <person name="Armbrust E.V."/>
            <person name="Bhattacharya D."/>
            <person name="Goodenough U.W."/>
            <person name="Van de Peer Y."/>
            <person name="Grigoriev I.V."/>
        </authorList>
    </citation>
    <scope>NUCLEOTIDE SEQUENCE [LARGE SCALE GENOMIC DNA]</scope>
    <source>
        <strain evidence="8">RCC299 / NOUM17</strain>
    </source>
</reference>
<comment type="subcellular location">
    <subcellularLocation>
        <location evidence="1">Endoplasmic reticulum</location>
    </subcellularLocation>
</comment>
<feature type="compositionally biased region" description="Basic and acidic residues" evidence="5">
    <location>
        <begin position="2353"/>
        <end position="2372"/>
    </location>
</feature>
<proteinExistence type="predicted"/>
<dbReference type="Proteomes" id="UP000002009">
    <property type="component" value="Chromosome 3"/>
</dbReference>
<dbReference type="RefSeq" id="XP_002500646.1">
    <property type="nucleotide sequence ID" value="XM_002500600.1"/>
</dbReference>
<accession>C1E2E6</accession>
<evidence type="ECO:0000259" key="6">
    <source>
        <dbReference type="Pfam" id="PF08314"/>
    </source>
</evidence>
<gene>
    <name evidence="7" type="ORF">MICPUN_99628</name>
</gene>
<dbReference type="GO" id="GO:0070939">
    <property type="term" value="C:Dsl1/NZR complex"/>
    <property type="evidence" value="ECO:0007669"/>
    <property type="project" value="TreeGrafter"/>
</dbReference>
<feature type="compositionally biased region" description="Acidic residues" evidence="5">
    <location>
        <begin position="2339"/>
        <end position="2352"/>
    </location>
</feature>
<feature type="region of interest" description="Disordered" evidence="5">
    <location>
        <begin position="121"/>
        <end position="161"/>
    </location>
</feature>
<name>C1E2E6_MICCC</name>
<dbReference type="GO" id="GO:0000149">
    <property type="term" value="F:SNARE binding"/>
    <property type="evidence" value="ECO:0007669"/>
    <property type="project" value="TreeGrafter"/>
</dbReference>
<feature type="domain" description="Sec39" evidence="6">
    <location>
        <begin position="1314"/>
        <end position="1461"/>
    </location>
</feature>
<evidence type="ECO:0000256" key="1">
    <source>
        <dbReference type="ARBA" id="ARBA00004240"/>
    </source>
</evidence>
<dbReference type="eggNOG" id="KOG1797">
    <property type="taxonomic scope" value="Eukaryota"/>
</dbReference>
<keyword evidence="4" id="KW-0653">Protein transport</keyword>
<dbReference type="Pfam" id="PF08314">
    <property type="entry name" value="Sec39"/>
    <property type="match status" value="1"/>
</dbReference>
<dbReference type="PANTHER" id="PTHR15922">
    <property type="entry name" value="NEUROBLASTOMA-AMPLIFIED SEQUENCE"/>
    <property type="match status" value="1"/>
</dbReference>
<evidence type="ECO:0000256" key="3">
    <source>
        <dbReference type="ARBA" id="ARBA00022824"/>
    </source>
</evidence>
<organism evidence="7 8">
    <name type="scientific">Micromonas commoda (strain RCC299 / NOUM17 / CCMP2709)</name>
    <name type="common">Picoplanktonic green alga</name>
    <dbReference type="NCBI Taxonomy" id="296587"/>
    <lineage>
        <taxon>Eukaryota</taxon>
        <taxon>Viridiplantae</taxon>
        <taxon>Chlorophyta</taxon>
        <taxon>Mamiellophyceae</taxon>
        <taxon>Mamiellales</taxon>
        <taxon>Mamiellaceae</taxon>
        <taxon>Micromonas</taxon>
    </lineage>
</organism>
<dbReference type="STRING" id="296587.C1E2E6"/>
<dbReference type="OrthoDB" id="549639at2759"/>